<dbReference type="KEGG" id="ache:ACHE_70110S"/>
<dbReference type="RefSeq" id="XP_043139789.1">
    <property type="nucleotide sequence ID" value="XM_043282406.1"/>
</dbReference>
<evidence type="ECO:0000313" key="1">
    <source>
        <dbReference type="EMBL" id="BCR91267.1"/>
    </source>
</evidence>
<evidence type="ECO:0000313" key="2">
    <source>
        <dbReference type="Proteomes" id="UP000637239"/>
    </source>
</evidence>
<dbReference type="Proteomes" id="UP000637239">
    <property type="component" value="Chromosome 7"/>
</dbReference>
<dbReference type="GeneID" id="66985625"/>
<protein>
    <submittedName>
        <fullName evidence="1">Uncharacterized protein</fullName>
    </submittedName>
</protein>
<reference evidence="1" key="1">
    <citation type="submission" date="2021-01" db="EMBL/GenBank/DDBJ databases">
        <authorList>
            <consortium name="Aspergillus chevalieri M1 genome sequencing consortium"/>
            <person name="Kazuki M."/>
            <person name="Futagami T."/>
        </authorList>
    </citation>
    <scope>NUCLEOTIDE SEQUENCE</scope>
    <source>
        <strain evidence="1">M1</strain>
    </source>
</reference>
<keyword evidence="2" id="KW-1185">Reference proteome</keyword>
<reference evidence="1" key="2">
    <citation type="submission" date="2021-02" db="EMBL/GenBank/DDBJ databases">
        <title>Aspergillus chevalieri M1 genome sequence.</title>
        <authorList>
            <person name="Kadooka C."/>
            <person name="Mori K."/>
            <person name="Futagami T."/>
        </authorList>
    </citation>
    <scope>NUCLEOTIDE SEQUENCE</scope>
    <source>
        <strain evidence="1">M1</strain>
    </source>
</reference>
<proteinExistence type="predicted"/>
<name>A0A7R7VUZ1_ASPCH</name>
<gene>
    <name evidence="1" type="ORF">ACHE_70110S</name>
</gene>
<dbReference type="EMBL" id="AP024422">
    <property type="protein sequence ID" value="BCR91267.1"/>
    <property type="molecule type" value="Genomic_DNA"/>
</dbReference>
<dbReference type="AlphaFoldDB" id="A0A7R7VUZ1"/>
<accession>A0A7R7VUZ1</accession>
<sequence length="194" mass="21291">MVGGNTPLSQPPFLIAVRPEHIAAAETNLIIKPKCGDLSPEDQIIKDSDDGSTVFAMAGKKHGERTGRTDGKKDNLVEFSMSIHYGTFDMIVQNAATETAKYEQDKQATVHVRQVSKESIYIWEMLVGEIKVADIRESTVKNDSLGSAPRQYTWYPKPPKRRILDIKVAEGFNASLVSLCTSVITADVPVANAD</sequence>
<organism evidence="1 2">
    <name type="scientific">Aspergillus chevalieri</name>
    <name type="common">Eurotium chevalieri</name>
    <dbReference type="NCBI Taxonomy" id="182096"/>
    <lineage>
        <taxon>Eukaryota</taxon>
        <taxon>Fungi</taxon>
        <taxon>Dikarya</taxon>
        <taxon>Ascomycota</taxon>
        <taxon>Pezizomycotina</taxon>
        <taxon>Eurotiomycetes</taxon>
        <taxon>Eurotiomycetidae</taxon>
        <taxon>Eurotiales</taxon>
        <taxon>Aspergillaceae</taxon>
        <taxon>Aspergillus</taxon>
        <taxon>Aspergillus subgen. Aspergillus</taxon>
    </lineage>
</organism>